<organism evidence="3">
    <name type="scientific">Timema bartmani</name>
    <dbReference type="NCBI Taxonomy" id="61472"/>
    <lineage>
        <taxon>Eukaryota</taxon>
        <taxon>Metazoa</taxon>
        <taxon>Ecdysozoa</taxon>
        <taxon>Arthropoda</taxon>
        <taxon>Hexapoda</taxon>
        <taxon>Insecta</taxon>
        <taxon>Pterygota</taxon>
        <taxon>Neoptera</taxon>
        <taxon>Polyneoptera</taxon>
        <taxon>Phasmatodea</taxon>
        <taxon>Timematodea</taxon>
        <taxon>Timematoidea</taxon>
        <taxon>Timematidae</taxon>
        <taxon>Timema</taxon>
    </lineage>
</organism>
<dbReference type="Gene3D" id="3.40.50.1820">
    <property type="entry name" value="alpha/beta hydrolase"/>
    <property type="match status" value="1"/>
</dbReference>
<dbReference type="PANTHER" id="PTHR46197:SF3">
    <property type="entry name" value="AB HYDROLASE-1 DOMAIN-CONTAINING PROTEIN"/>
    <property type="match status" value="1"/>
</dbReference>
<keyword evidence="2" id="KW-0963">Cytoplasm</keyword>
<gene>
    <name evidence="3" type="ORF">TBIB3V08_LOCUS8310</name>
</gene>
<accession>A0A7R9F3B2</accession>
<comment type="subcellular location">
    <subcellularLocation>
        <location evidence="1">Cytoplasm</location>
    </subcellularLocation>
</comment>
<sequence>MKLMLKFLVAGGLLCVFGFFLLTGKLPMFETDFAKAYTKMTSKDMSNSPTKASFDWKSVNLFSEMVPNSANDVRKLVEIKTGTIKVKVPPHKEGIDVFYSSAEPPDGIIVMNQTVLLLHGRSFNTDTWLNLGTLHLLPALGRRVVSVDLPGYGNTKQKFDGDKVAFISYLVEHLSLADIPLVIVSPSMSGEYSVPFVTSHWQSLAGYIPVAPVASGSVTQGALSKVGIPTLILHGDNDKTGLAESSLENLKVIPKSKEVEFKGAGHACYLDKPNLFHQMLYNFLTLLSIHS</sequence>
<dbReference type="PANTHER" id="PTHR46197">
    <property type="entry name" value="PROTEIN ABHD14B-LIKE"/>
    <property type="match status" value="1"/>
</dbReference>
<dbReference type="SUPFAM" id="SSF53474">
    <property type="entry name" value="alpha/beta-Hydrolases"/>
    <property type="match status" value="1"/>
</dbReference>
<dbReference type="AlphaFoldDB" id="A0A7R9F3B2"/>
<dbReference type="GO" id="GO:0005737">
    <property type="term" value="C:cytoplasm"/>
    <property type="evidence" value="ECO:0007669"/>
    <property type="project" value="UniProtKB-SubCell"/>
</dbReference>
<dbReference type="InterPro" id="IPR029058">
    <property type="entry name" value="AB_hydrolase_fold"/>
</dbReference>
<evidence type="ECO:0000313" key="3">
    <source>
        <dbReference type="EMBL" id="CAD7445970.1"/>
    </source>
</evidence>
<evidence type="ECO:0000256" key="1">
    <source>
        <dbReference type="ARBA" id="ARBA00004496"/>
    </source>
</evidence>
<evidence type="ECO:0008006" key="4">
    <source>
        <dbReference type="Google" id="ProtNLM"/>
    </source>
</evidence>
<protein>
    <recommendedName>
        <fullName evidence="4">AB hydrolase-1 domain-containing protein</fullName>
    </recommendedName>
</protein>
<name>A0A7R9F3B2_9NEOP</name>
<evidence type="ECO:0000256" key="2">
    <source>
        <dbReference type="ARBA" id="ARBA00022490"/>
    </source>
</evidence>
<proteinExistence type="predicted"/>
<reference evidence="3" key="1">
    <citation type="submission" date="2020-11" db="EMBL/GenBank/DDBJ databases">
        <authorList>
            <person name="Tran Van P."/>
        </authorList>
    </citation>
    <scope>NUCLEOTIDE SEQUENCE</scope>
</reference>
<dbReference type="EMBL" id="OD567642">
    <property type="protein sequence ID" value="CAD7445970.1"/>
    <property type="molecule type" value="Genomic_DNA"/>
</dbReference>